<organism evidence="1">
    <name type="scientific">Phytophthora infestans</name>
    <name type="common">Potato late blight agent</name>
    <name type="synonym">Botrytis infestans</name>
    <dbReference type="NCBI Taxonomy" id="4787"/>
    <lineage>
        <taxon>Eukaryota</taxon>
        <taxon>Sar</taxon>
        <taxon>Stramenopiles</taxon>
        <taxon>Oomycota</taxon>
        <taxon>Peronosporomycetes</taxon>
        <taxon>Peronosporales</taxon>
        <taxon>Peronosporaceae</taxon>
        <taxon>Phytophthora</taxon>
    </lineage>
</organism>
<reference evidence="1" key="1">
    <citation type="journal article" date="2005" name="Proc. Natl. Acad. Sci. U.S.A.">
        <title>An ancestral oomycete locus contains late blight avirulence gene Avr3a, encoding a protein that is recognized in the host cytoplasm.</title>
        <authorList>
            <person name="Armstrong M.R."/>
            <person name="Whisson S.C."/>
            <person name="Pritchard L."/>
            <person name="Bos J.I.B."/>
            <person name="Venter E."/>
            <person name="Avrova A.O."/>
            <person name="Rehmany A.P."/>
            <person name="Bohme U."/>
            <person name="Brooks K."/>
            <person name="Cherevach I."/>
            <person name="Hamlin N."/>
            <person name="White B."/>
            <person name="Fraser A."/>
            <person name="Lord A."/>
            <person name="Quail M.A."/>
            <person name="Churcher C."/>
            <person name="Hall N."/>
            <person name="Berriman M."/>
            <person name="Kamoun S."/>
            <person name="Beyon J.L."/>
            <person name="Birch P.R.J."/>
        </authorList>
    </citation>
    <scope>NUCLEOTIDE SEQUENCE</scope>
</reference>
<protein>
    <submittedName>
        <fullName evidence="1">Uncharacterized protein</fullName>
    </submittedName>
</protein>
<accession>Q572F6</accession>
<gene>
    <name evidence="1" type="ORF">PI49.0280c</name>
</gene>
<dbReference type="EMBL" id="AJ893357">
    <property type="protein sequence ID" value="CAI72320.1"/>
    <property type="molecule type" value="Genomic_DNA"/>
</dbReference>
<dbReference type="AlphaFoldDB" id="Q572F6"/>
<evidence type="ECO:0000313" key="1">
    <source>
        <dbReference type="EMBL" id="CAI72320.1"/>
    </source>
</evidence>
<name>Q572F6_PHYIN</name>
<proteinExistence type="predicted"/>
<sequence>MYRTVLTFGAVRPPQGCHVWRQQLLLCCRLNGFMASAHIMHDACASTVYRSMKQYTRYAVYERYPRYHKCSVHFMCVRHDEFITWNSWQAARQQPVPMNGTCVDSQRPERIGSGYGAYPLHLYQCLSQTPCTLMVLDRGGAYIATMPLRRWCLALTPSTHGYQPMVRQSAITTMSGSVRHQLRLRALP</sequence>